<dbReference type="InterPro" id="IPR003658">
    <property type="entry name" value="Anti-sigma_ant"/>
</dbReference>
<evidence type="ECO:0000313" key="5">
    <source>
        <dbReference type="Proteomes" id="UP000631034"/>
    </source>
</evidence>
<accession>A0A8J6YI43</accession>
<keyword evidence="5" id="KW-1185">Reference proteome</keyword>
<dbReference type="RefSeq" id="WP_192533629.1">
    <property type="nucleotide sequence ID" value="NZ_JACZHT010000002.1"/>
</dbReference>
<dbReference type="Pfam" id="PF01740">
    <property type="entry name" value="STAS"/>
    <property type="match status" value="1"/>
</dbReference>
<feature type="domain" description="STAS" evidence="3">
    <location>
        <begin position="1"/>
        <end position="109"/>
    </location>
</feature>
<comment type="similarity">
    <text evidence="1 2">Belongs to the anti-sigma-factor antagonist family.</text>
</comment>
<gene>
    <name evidence="4" type="ORF">IHV25_03160</name>
</gene>
<dbReference type="NCBIfam" id="TIGR00377">
    <property type="entry name" value="ant_ant_sig"/>
    <property type="match status" value="1"/>
</dbReference>
<dbReference type="InterPro" id="IPR036513">
    <property type="entry name" value="STAS_dom_sf"/>
</dbReference>
<evidence type="ECO:0000256" key="1">
    <source>
        <dbReference type="ARBA" id="ARBA00009013"/>
    </source>
</evidence>
<dbReference type="PANTHER" id="PTHR33495">
    <property type="entry name" value="ANTI-SIGMA FACTOR ANTAGONIST TM_1081-RELATED-RELATED"/>
    <property type="match status" value="1"/>
</dbReference>
<dbReference type="PROSITE" id="PS50801">
    <property type="entry name" value="STAS"/>
    <property type="match status" value="1"/>
</dbReference>
<dbReference type="Gene3D" id="3.30.750.24">
    <property type="entry name" value="STAS domain"/>
    <property type="match status" value="1"/>
</dbReference>
<reference evidence="4" key="1">
    <citation type="submission" date="2020-10" db="EMBL/GenBank/DDBJ databases">
        <title>Genome sequence of the unusual species of purple photosynthetic bacteria, Phaeovibrio sulfidiphilus DSM 23193, type strain.</title>
        <authorList>
            <person name="Kyndt J.A."/>
            <person name="Meyer T.E."/>
        </authorList>
    </citation>
    <scope>NUCLEOTIDE SEQUENCE</scope>
    <source>
        <strain evidence="4">DSM 23193</strain>
    </source>
</reference>
<evidence type="ECO:0000256" key="2">
    <source>
        <dbReference type="RuleBase" id="RU003749"/>
    </source>
</evidence>
<dbReference type="EMBL" id="JACZHT010000002">
    <property type="protein sequence ID" value="MBE1236651.1"/>
    <property type="molecule type" value="Genomic_DNA"/>
</dbReference>
<evidence type="ECO:0000259" key="3">
    <source>
        <dbReference type="PROSITE" id="PS50801"/>
    </source>
</evidence>
<name>A0A8J6YI43_9PROT</name>
<sequence>MSCSVTSENGIATVTLTGEIDGQSAPSIQDELLKVLPGEGKVLVDFSRVTFLSSAGLRLLLVLTRAVRGGGGTLVLAGVIDPIREVMEQTGFLTHLTLVPTLSDGLAELDAASAAQGHAP</sequence>
<proteinExistence type="inferred from homology"/>
<dbReference type="Proteomes" id="UP000631034">
    <property type="component" value="Unassembled WGS sequence"/>
</dbReference>
<evidence type="ECO:0000313" key="4">
    <source>
        <dbReference type="EMBL" id="MBE1236651.1"/>
    </source>
</evidence>
<dbReference type="PANTHER" id="PTHR33495:SF14">
    <property type="entry name" value="ANTI-SIGMA FACTOR ANTAGONIST"/>
    <property type="match status" value="1"/>
</dbReference>
<protein>
    <recommendedName>
        <fullName evidence="2">Anti-sigma factor antagonist</fullName>
    </recommendedName>
</protein>
<dbReference type="SUPFAM" id="SSF52091">
    <property type="entry name" value="SpoIIaa-like"/>
    <property type="match status" value="1"/>
</dbReference>
<dbReference type="AlphaFoldDB" id="A0A8J6YI43"/>
<dbReference type="GO" id="GO:0043856">
    <property type="term" value="F:anti-sigma factor antagonist activity"/>
    <property type="evidence" value="ECO:0007669"/>
    <property type="project" value="InterPro"/>
</dbReference>
<organism evidence="4 5">
    <name type="scientific">Phaeovibrio sulfidiphilus</name>
    <dbReference type="NCBI Taxonomy" id="1220600"/>
    <lineage>
        <taxon>Bacteria</taxon>
        <taxon>Pseudomonadati</taxon>
        <taxon>Pseudomonadota</taxon>
        <taxon>Alphaproteobacteria</taxon>
        <taxon>Rhodospirillales</taxon>
        <taxon>Rhodospirillaceae</taxon>
        <taxon>Phaeovibrio</taxon>
    </lineage>
</organism>
<dbReference type="CDD" id="cd07043">
    <property type="entry name" value="STAS_anti-anti-sigma_factors"/>
    <property type="match status" value="1"/>
</dbReference>
<dbReference type="InterPro" id="IPR002645">
    <property type="entry name" value="STAS_dom"/>
</dbReference>
<comment type="caution">
    <text evidence="4">The sequence shown here is derived from an EMBL/GenBank/DDBJ whole genome shotgun (WGS) entry which is preliminary data.</text>
</comment>